<keyword evidence="1" id="KW-0472">Membrane</keyword>
<name>A0AAU9XH65_9CNID</name>
<evidence type="ECO:0000256" key="1">
    <source>
        <dbReference type="SAM" id="Phobius"/>
    </source>
</evidence>
<keyword evidence="3" id="KW-1185">Reference proteome</keyword>
<gene>
    <name evidence="2" type="ORF">PMEA_00023505</name>
</gene>
<accession>A0AAU9XH65</accession>
<proteinExistence type="predicted"/>
<dbReference type="AlphaFoldDB" id="A0AAU9XH65"/>
<feature type="transmembrane region" description="Helical" evidence="1">
    <location>
        <begin position="241"/>
        <end position="258"/>
    </location>
</feature>
<keyword evidence="1" id="KW-1133">Transmembrane helix</keyword>
<sequence>MAASHDESLFGENIDKSLFEEGLVEIADRLRKQGKSVFDLKAAKDEMSVEKDKYVLINIFKGHASIVVVDKELFETILFPPIWGQMLDGPNLAFREDFETVKRMAATIPLQQYHVCLDESGNNYILTRNMFYMPWLKKSRSFYVGESAMAYLYLQLLCLTVVPSKYRLIIDDCLEFAKRFAKEIAVQENDIRGTEIQALFRTLSVSEHYASAVVEQASRNNPKSGLSAAISYFVSFRLERLLLALGIVVIAIVLYICIRY</sequence>
<comment type="caution">
    <text evidence="2">The sequence shown here is derived from an EMBL/GenBank/DDBJ whole genome shotgun (WGS) entry which is preliminary data.</text>
</comment>
<organism evidence="2 3">
    <name type="scientific">Pocillopora meandrina</name>
    <dbReference type="NCBI Taxonomy" id="46732"/>
    <lineage>
        <taxon>Eukaryota</taxon>
        <taxon>Metazoa</taxon>
        <taxon>Cnidaria</taxon>
        <taxon>Anthozoa</taxon>
        <taxon>Hexacorallia</taxon>
        <taxon>Scleractinia</taxon>
        <taxon>Astrocoeniina</taxon>
        <taxon>Pocilloporidae</taxon>
        <taxon>Pocillopora</taxon>
    </lineage>
</organism>
<reference evidence="2 3" key="1">
    <citation type="submission" date="2022-05" db="EMBL/GenBank/DDBJ databases">
        <authorList>
            <consortium name="Genoscope - CEA"/>
            <person name="William W."/>
        </authorList>
    </citation>
    <scope>NUCLEOTIDE SEQUENCE [LARGE SCALE GENOMIC DNA]</scope>
</reference>
<evidence type="ECO:0000313" key="2">
    <source>
        <dbReference type="EMBL" id="CAH3147628.1"/>
    </source>
</evidence>
<dbReference type="Proteomes" id="UP001159428">
    <property type="component" value="Unassembled WGS sequence"/>
</dbReference>
<dbReference type="EMBL" id="CALNXJ010000043">
    <property type="protein sequence ID" value="CAH3147628.1"/>
    <property type="molecule type" value="Genomic_DNA"/>
</dbReference>
<keyword evidence="1" id="KW-0812">Transmembrane</keyword>
<evidence type="ECO:0000313" key="3">
    <source>
        <dbReference type="Proteomes" id="UP001159428"/>
    </source>
</evidence>
<protein>
    <submittedName>
        <fullName evidence="2">Uncharacterized protein</fullName>
    </submittedName>
</protein>